<comment type="similarity">
    <text evidence="2">Belongs to the chromogranin/secretogranin protein family.</text>
</comment>
<evidence type="ECO:0000256" key="5">
    <source>
        <dbReference type="ARBA" id="ARBA00022641"/>
    </source>
</evidence>
<evidence type="ECO:0000256" key="1">
    <source>
        <dbReference type="ARBA" id="ARBA00004613"/>
    </source>
</evidence>
<dbReference type="InterPro" id="IPR001990">
    <property type="entry name" value="Granin"/>
</dbReference>
<keyword evidence="7" id="KW-0654">Proteoglycan</keyword>
<feature type="compositionally biased region" description="Basic and acidic residues" evidence="12">
    <location>
        <begin position="303"/>
        <end position="325"/>
    </location>
</feature>
<evidence type="ECO:0000313" key="13">
    <source>
        <dbReference type="Ensembl" id="ENSLLEP00000020960.1"/>
    </source>
</evidence>
<dbReference type="InterPro" id="IPR001819">
    <property type="entry name" value="Chromogranin_AB"/>
</dbReference>
<feature type="compositionally biased region" description="Basic and acidic residues" evidence="12">
    <location>
        <begin position="262"/>
        <end position="289"/>
    </location>
</feature>
<feature type="compositionally biased region" description="Basic and acidic residues" evidence="12">
    <location>
        <begin position="379"/>
        <end position="390"/>
    </location>
</feature>
<protein>
    <recommendedName>
        <fullName evidence="9">Secretogranin-1</fullName>
    </recommendedName>
    <alternativeName>
        <fullName evidence="10">Chromogranin-B</fullName>
    </alternativeName>
</protein>
<name>A0A8C5PGA7_9ANUR</name>
<feature type="compositionally biased region" description="Basic and acidic residues" evidence="12">
    <location>
        <begin position="457"/>
        <end position="470"/>
    </location>
</feature>
<feature type="compositionally biased region" description="Basic and acidic residues" evidence="12">
    <location>
        <begin position="487"/>
        <end position="511"/>
    </location>
</feature>
<evidence type="ECO:0000256" key="12">
    <source>
        <dbReference type="SAM" id="MobiDB-lite"/>
    </source>
</evidence>
<accession>A0A8C5PGA7</accession>
<feature type="compositionally biased region" description="Basic and acidic residues" evidence="12">
    <location>
        <begin position="644"/>
        <end position="654"/>
    </location>
</feature>
<dbReference type="Ensembl" id="ENSLLET00000021774.1">
    <property type="protein sequence ID" value="ENSLLEP00000020960.1"/>
    <property type="gene ID" value="ENSLLEG00000013275.1"/>
</dbReference>
<keyword evidence="8" id="KW-0325">Glycoprotein</keyword>
<dbReference type="PRINTS" id="PR00659">
    <property type="entry name" value="CHROMOGRANIN"/>
</dbReference>
<reference evidence="13" key="2">
    <citation type="submission" date="2025-09" db="UniProtKB">
        <authorList>
            <consortium name="Ensembl"/>
        </authorList>
    </citation>
    <scope>IDENTIFICATION</scope>
</reference>
<feature type="region of interest" description="Disordered" evidence="12">
    <location>
        <begin position="644"/>
        <end position="663"/>
    </location>
</feature>
<evidence type="ECO:0000256" key="11">
    <source>
        <dbReference type="ARBA" id="ARBA00044763"/>
    </source>
</evidence>
<feature type="compositionally biased region" description="Basic and acidic residues" evidence="12">
    <location>
        <begin position="409"/>
        <end position="445"/>
    </location>
</feature>
<feature type="compositionally biased region" description="Acidic residues" evidence="12">
    <location>
        <begin position="368"/>
        <end position="378"/>
    </location>
</feature>
<evidence type="ECO:0000256" key="4">
    <source>
        <dbReference type="ARBA" id="ARBA00022553"/>
    </source>
</evidence>
<dbReference type="Proteomes" id="UP000694569">
    <property type="component" value="Unplaced"/>
</dbReference>
<proteinExistence type="inferred from homology"/>
<evidence type="ECO:0000256" key="7">
    <source>
        <dbReference type="ARBA" id="ARBA00022974"/>
    </source>
</evidence>
<keyword evidence="6" id="KW-0165">Cleavage on pair of basic residues</keyword>
<feature type="region of interest" description="Disordered" evidence="12">
    <location>
        <begin position="487"/>
        <end position="535"/>
    </location>
</feature>
<dbReference type="PANTHER" id="PTHR10583:SF4">
    <property type="entry name" value="SECRETOGRANIN-1"/>
    <property type="match status" value="1"/>
</dbReference>
<dbReference type="GO" id="GO:0005615">
    <property type="term" value="C:extracellular space"/>
    <property type="evidence" value="ECO:0007669"/>
    <property type="project" value="TreeGrafter"/>
</dbReference>
<keyword evidence="5" id="KW-0765">Sulfation</keyword>
<keyword evidence="14" id="KW-1185">Reference proteome</keyword>
<reference evidence="13" key="1">
    <citation type="submission" date="2025-08" db="UniProtKB">
        <authorList>
            <consortium name="Ensembl"/>
        </authorList>
    </citation>
    <scope>IDENTIFICATION</scope>
</reference>
<feature type="compositionally biased region" description="Basic and acidic residues" evidence="12">
    <location>
        <begin position="517"/>
        <end position="531"/>
    </location>
</feature>
<gene>
    <name evidence="13" type="primary">CHGB</name>
</gene>
<evidence type="ECO:0000313" key="14">
    <source>
        <dbReference type="Proteomes" id="UP000694569"/>
    </source>
</evidence>
<dbReference type="AlphaFoldDB" id="A0A8C5PGA7"/>
<evidence type="ECO:0000256" key="2">
    <source>
        <dbReference type="ARBA" id="ARBA00005723"/>
    </source>
</evidence>
<evidence type="ECO:0000256" key="8">
    <source>
        <dbReference type="ARBA" id="ARBA00023180"/>
    </source>
</evidence>
<comment type="subcellular location">
    <subcellularLocation>
        <location evidence="1">Secreted</location>
    </subcellularLocation>
</comment>
<feature type="compositionally biased region" description="Basic and acidic residues" evidence="12">
    <location>
        <begin position="203"/>
        <end position="230"/>
    </location>
</feature>
<dbReference type="GO" id="GO:0030141">
    <property type="term" value="C:secretory granule"/>
    <property type="evidence" value="ECO:0007669"/>
    <property type="project" value="InterPro"/>
</dbReference>
<organism evidence="13 14">
    <name type="scientific">Leptobrachium leishanense</name>
    <name type="common">Leishan spiny toad</name>
    <dbReference type="NCBI Taxonomy" id="445787"/>
    <lineage>
        <taxon>Eukaryota</taxon>
        <taxon>Metazoa</taxon>
        <taxon>Chordata</taxon>
        <taxon>Craniata</taxon>
        <taxon>Vertebrata</taxon>
        <taxon>Euteleostomi</taxon>
        <taxon>Amphibia</taxon>
        <taxon>Batrachia</taxon>
        <taxon>Anura</taxon>
        <taxon>Pelobatoidea</taxon>
        <taxon>Megophryidae</taxon>
        <taxon>Leptobrachium</taxon>
    </lineage>
</organism>
<keyword evidence="4" id="KW-0597">Phosphoprotein</keyword>
<keyword evidence="3" id="KW-0964">Secreted</keyword>
<dbReference type="PANTHER" id="PTHR10583">
    <property type="entry name" value="CHROMOGRANIN"/>
    <property type="match status" value="1"/>
</dbReference>
<comment type="subunit">
    <text evidence="11">Interacts with ITPR1 in the secretory granules.</text>
</comment>
<feature type="region of interest" description="Disordered" evidence="12">
    <location>
        <begin position="149"/>
        <end position="470"/>
    </location>
</feature>
<sequence length="689" mass="82211">MEGRRDTPSLPSQSSSLLDLSWTYNVSDACPHEYCPEPCEEDVQSTLTSTSSGPVVEDQVGAVPLDKGEHPEEMVARCILEVLSYALAKPNAPPIDSECREILRKSTRLNNEKDSEVKRYDTGNLKMMMSADKNVPKLKEETGQHLRETNIQQEQAEEKRHHDHVESHEEREEDGKEKKNHSVENEEDTGHSKEGDLEDADEERGTMVKKDKVHSDESQEMRHEVFDKKAHAGAKSAEELSEEDEEPRNSQDLIKRQHGGTHWREQLKRPEERSDETSDESKENEEKRSYKSKLSDLGQRISSYEEKRRHQDEQRNHIDLHEEQPYARIQKSYYGLNSFDDHEKDTHHEDQSSEETKEKRHFQRSSEEEREEPYTSEESNEKEPKRHHYEDEESRPQQLRKRWPSTQNSEKRFNYRQGKEGSDESTEDIDKRHSDRDEKQKLYDKIRHRLQADEEERPFSHDVKDDKRHYIGEEMVDEMKRYYPDYSEEKEKRHYDEELKKRHYGEKKDVEDSNFLKNEKYNQHSSEERRSGSHYGLTNDQLKWKKYFEDDGDNNNILDSEEDRKRSMQSKNILPEYNDYDWWAKKQFLEDMNHGYGEKGIQPKVRKLDEKRQYDRMDELAQLLNYKKKSVEIPDFYDSEEIKKRNYNERDRLSQRPLTEEEEKELENLAIMDMELQKIAEKLTNNRQG</sequence>
<evidence type="ECO:0000256" key="6">
    <source>
        <dbReference type="ARBA" id="ARBA00022685"/>
    </source>
</evidence>
<feature type="compositionally biased region" description="Basic and acidic residues" evidence="12">
    <location>
        <begin position="339"/>
        <end position="358"/>
    </location>
</feature>
<feature type="compositionally biased region" description="Basic and acidic residues" evidence="12">
    <location>
        <begin position="156"/>
        <end position="195"/>
    </location>
</feature>
<dbReference type="GeneTree" id="ENSGT00940000154206"/>
<dbReference type="Pfam" id="PF01271">
    <property type="entry name" value="Granin"/>
    <property type="match status" value="1"/>
</dbReference>
<evidence type="ECO:0000256" key="9">
    <source>
        <dbReference type="ARBA" id="ARBA00039221"/>
    </source>
</evidence>
<evidence type="ECO:0000256" key="10">
    <source>
        <dbReference type="ARBA" id="ARBA00042410"/>
    </source>
</evidence>
<evidence type="ECO:0000256" key="3">
    <source>
        <dbReference type="ARBA" id="ARBA00022525"/>
    </source>
</evidence>
<dbReference type="OrthoDB" id="9907623at2759"/>